<dbReference type="VEuPathDB" id="FungiDB:C5L36_0D01480"/>
<dbReference type="GO" id="GO:1990316">
    <property type="term" value="C:Atg1/ULK1 kinase complex"/>
    <property type="evidence" value="ECO:0007669"/>
    <property type="project" value="InterPro"/>
</dbReference>
<dbReference type="Gene3D" id="3.30.900.10">
    <property type="entry name" value="HORMA domain"/>
    <property type="match status" value="1"/>
</dbReference>
<proteinExistence type="inferred from homology"/>
<dbReference type="PROSITE" id="PS50005">
    <property type="entry name" value="TPR"/>
    <property type="match status" value="6"/>
</dbReference>
<evidence type="ECO:0000259" key="8">
    <source>
        <dbReference type="Pfam" id="PF10033"/>
    </source>
</evidence>
<dbReference type="GO" id="GO:0006914">
    <property type="term" value="P:autophagy"/>
    <property type="evidence" value="ECO:0007669"/>
    <property type="project" value="UniProtKB-KW"/>
</dbReference>
<dbReference type="EMBL" id="NHMM01000003">
    <property type="protein sequence ID" value="OUT22390.1"/>
    <property type="molecule type" value="Genomic_DNA"/>
</dbReference>
<feature type="repeat" description="TPR" evidence="5">
    <location>
        <begin position="700"/>
        <end position="733"/>
    </location>
</feature>
<dbReference type="Pfam" id="PF13432">
    <property type="entry name" value="TPR_16"/>
    <property type="match status" value="1"/>
</dbReference>
<keyword evidence="4 5" id="KW-0802">TPR repeat</keyword>
<feature type="repeat" description="TPR" evidence="5">
    <location>
        <begin position="1034"/>
        <end position="1067"/>
    </location>
</feature>
<evidence type="ECO:0000256" key="4">
    <source>
        <dbReference type="ARBA" id="ARBA00022803"/>
    </source>
</evidence>
<dbReference type="GO" id="GO:0055087">
    <property type="term" value="C:Ski complex"/>
    <property type="evidence" value="ECO:0007669"/>
    <property type="project" value="InterPro"/>
</dbReference>
<evidence type="ECO:0000313" key="10">
    <source>
        <dbReference type="Proteomes" id="UP000195871"/>
    </source>
</evidence>
<gene>
    <name evidence="9" type="ORF">CAS74_002108</name>
</gene>
<feature type="domain" description="Autophagy-related protein 13 N-terminal" evidence="8">
    <location>
        <begin position="1492"/>
        <end position="1689"/>
    </location>
</feature>
<name>A0A1Z8JPA6_PICKU</name>
<evidence type="ECO:0000256" key="3">
    <source>
        <dbReference type="ARBA" id="ARBA00022737"/>
    </source>
</evidence>
<evidence type="ECO:0000256" key="1">
    <source>
        <dbReference type="ARBA" id="ARBA00005246"/>
    </source>
</evidence>
<feature type="repeat" description="TPR" evidence="5">
    <location>
        <begin position="734"/>
        <end position="767"/>
    </location>
</feature>
<dbReference type="GO" id="GO:0006401">
    <property type="term" value="P:RNA catabolic process"/>
    <property type="evidence" value="ECO:0007669"/>
    <property type="project" value="InterPro"/>
</dbReference>
<dbReference type="Pfam" id="PF18833">
    <property type="entry name" value="TPR_22"/>
    <property type="match status" value="1"/>
</dbReference>
<evidence type="ECO:0000256" key="6">
    <source>
        <dbReference type="RuleBase" id="RU361214"/>
    </source>
</evidence>
<dbReference type="InterPro" id="IPR019734">
    <property type="entry name" value="TPR_rpt"/>
</dbReference>
<feature type="repeat" description="TPR" evidence="5">
    <location>
        <begin position="46"/>
        <end position="79"/>
    </location>
</feature>
<evidence type="ECO:0000256" key="2">
    <source>
        <dbReference type="ARBA" id="ARBA00013801"/>
    </source>
</evidence>
<sequence length="1849" mass="210541">MSEKREKIKKQVQSLLKGAKKELVDKDYDGCIETCKSILKLDKTNFFCYLFLGKSFEAKKRPGDALKAYQKATEIEPDQALGWKGQLSIKVEDPDFKSFFETVFLFTKLLISKKDPLTEAVNYIKDYVGKHGLDFQPLKVYYLRQITPGLSELGDLIGYQIENPSTSIEALIKLYNNENSTEIKKIKDSVKLSFSINMTESAKNEKYNEKIWPLLSESELPKLYELWIDLEQIDEKRYKIQNEYLEFKYNLLFIAPVVEKPRLRAEIKDLVEGMVLIKCPSELAWKIHFDWLDPQSLAGLDIVQVVDYINLFGKKRGFGAILYLYLISDISPFEKSKVAEYLAPGKEKAKGKTQVSKLETEHPGQLLEDVPKTGANNQSYDIFDVTPQEIFTKMLSNLSQVKSSVLCCRIVLNYAIHVKDYAYALDVSTDFTNALVLLQNSRGIVLSNSKMEQTLALAIIYTYYEAPKNFPKALSLYDSIWRKDPNNTKVKIGKALILVETKKYDEAAEIFKSLITSDPTDVDATQEYGWCQIQLGNFELGREYIERAISTLQSEAYSKKSLNFMEVVSTLKYRLAMSYYMQFDGTSASLHNEATLKEYIGKCSKLLIECLKISPNHAPSFTALGLLHYNYLGKKERAIKLFYKAFELDPSQIEASYKLAEHFTSIGDWEMADLICKSVTENSKAKRQLSSSYSNIKDKAWPYRVLGCASMEFKEDVKAIEYFQSALRMDSSDISSWIGLGEAYMSRGRLEASVKVFTHVIKLQSGVLEKDVEITPEMEKKADWHVVYLLAVALTNMLEFENSIRILTNLLDTNEEQRNNSCILTLLIETLILRCDAEIERGAILRASDTLLSTFSYLFHAFDLENKSTKLWKALGDLLRIALTVRSSISRVPFSKVHNLVSNFMTEKDEMWELVNFEEFQIDDLMKKEKFPEVCHIYYSLSCIGGYLCTKEGAVKTLRSSLLFNIAISFISWYRDSLRERYVDTSIRLLNKCVKLEPENSEYWNCLGIVSMGKNPKVSQHCYIKAISIESKSPIYWFNLGMLYIKYGDYELAKNCFTRAQSIGATNCVPWAGHALICKKAGDIENARNLFTHSYVLSRGTNPSMTILYAISVLEEIVSEGDDERNLEAVEKLTSVNYGMINYLKLFPSDTFALELTVKIIERLYSFNSGIEYSKNLCQLYEQEYEETESERILINYCMAKCQYSRFLLAKQEYVKASEVCDDVGSLLDTISDITMQVQRCMLSCFTVFGLSLYFQGDYERSLEEFRKLVDAFPENERIVVLISQVLFASGDEAAKQEAMDELLNNIATQGTSLIVAMTIAAISLVEDLTEYIDAVKEVLDQLPLDTLIRDSHREIPKLLIMISKRITAKQPGTRVNRTWQRNAVLFPGDISVWSHVDSEVALELSIHTKKDCAMDVSDAYAKVKRLREAQRSFSVIVNVRSQNAYTHQLEKEKELSPYLSDVEHNNSFDVNHDIKFKSNVFANPKSTVSSAEKTSYSSSHVRTQSQKDMWFNLETSASDVLLNFDFHPWEIRDITLLPPMIIETVLDLTGISEFIQLYLEDNIITTKKKSEIVLERWLIKLDLNNYDNELIDLPLIYKNLIVLFRCLYTLIGLLPASKLTESNLQDRVKLKILNGSKAITSKGRFGLSRPLVSNKPEVDIVESKDLLPVLTPIGSLDLSVSYRKNCNFRLYENINIDAIDKSETHNYESQKAALVNSNLNMKRRSSARPGVGFRSRSMTSSISISPPVAPLASNLILGTYPIPFQCHFYHNNSGDKIEQLQHGLMTSPIPGKAPSSVGSKLRNSGSRNNSLEGKLTTTANNVAAPYNPILHHFKTKNKNIMSSSSDMK</sequence>
<feature type="repeat" description="TPR" evidence="5">
    <location>
        <begin position="488"/>
        <end position="521"/>
    </location>
</feature>
<keyword evidence="6" id="KW-0072">Autophagy</keyword>
<keyword evidence="3" id="KW-0677">Repeat</keyword>
<dbReference type="Proteomes" id="UP000195871">
    <property type="component" value="Unassembled WGS sequence"/>
</dbReference>
<organism evidence="9 10">
    <name type="scientific">Pichia kudriavzevii</name>
    <name type="common">Yeast</name>
    <name type="synonym">Issatchenkia orientalis</name>
    <dbReference type="NCBI Taxonomy" id="4909"/>
    <lineage>
        <taxon>Eukaryota</taxon>
        <taxon>Fungi</taxon>
        <taxon>Dikarya</taxon>
        <taxon>Ascomycota</taxon>
        <taxon>Saccharomycotina</taxon>
        <taxon>Pichiomycetes</taxon>
        <taxon>Pichiales</taxon>
        <taxon>Pichiaceae</taxon>
        <taxon>Pichia</taxon>
    </lineage>
</organism>
<dbReference type="InterPro" id="IPR039226">
    <property type="entry name" value="Ski3/TTC37"/>
</dbReference>
<dbReference type="PANTHER" id="PTHR15704:SF7">
    <property type="entry name" value="SUPERKILLER COMPLEX PROTEIN 3"/>
    <property type="match status" value="1"/>
</dbReference>
<dbReference type="InterPro" id="IPR018731">
    <property type="entry name" value="Atg13_N"/>
</dbReference>
<feature type="compositionally biased region" description="Polar residues" evidence="7">
    <location>
        <begin position="1797"/>
        <end position="1814"/>
    </location>
</feature>
<dbReference type="Pfam" id="PF10033">
    <property type="entry name" value="ATG13"/>
    <property type="match status" value="1"/>
</dbReference>
<evidence type="ECO:0000256" key="5">
    <source>
        <dbReference type="PROSITE-ProRule" id="PRU00339"/>
    </source>
</evidence>
<protein>
    <recommendedName>
        <fullName evidence="2 6">Autophagy-related protein 13</fullName>
    </recommendedName>
</protein>
<evidence type="ECO:0000256" key="7">
    <source>
        <dbReference type="SAM" id="MobiDB-lite"/>
    </source>
</evidence>
<dbReference type="InterPro" id="IPR036570">
    <property type="entry name" value="HORMA_dom_sf"/>
</dbReference>
<dbReference type="Pfam" id="PF14559">
    <property type="entry name" value="TPR_19"/>
    <property type="match status" value="1"/>
</dbReference>
<evidence type="ECO:0000313" key="9">
    <source>
        <dbReference type="EMBL" id="OUT22390.1"/>
    </source>
</evidence>
<dbReference type="SUPFAM" id="SSF48452">
    <property type="entry name" value="TPR-like"/>
    <property type="match status" value="2"/>
</dbReference>
<feature type="region of interest" description="Disordered" evidence="7">
    <location>
        <begin position="1786"/>
        <end position="1814"/>
    </location>
</feature>
<dbReference type="SMART" id="SM00028">
    <property type="entry name" value="TPR"/>
    <property type="match status" value="9"/>
</dbReference>
<dbReference type="InterPro" id="IPR011990">
    <property type="entry name" value="TPR-like_helical_dom_sf"/>
</dbReference>
<dbReference type="PANTHER" id="PTHR15704">
    <property type="entry name" value="SUPERKILLER 3 PROTEIN-RELATED"/>
    <property type="match status" value="1"/>
</dbReference>
<comment type="caution">
    <text evidence="9">The sequence shown here is derived from an EMBL/GenBank/DDBJ whole genome shotgun (WGS) entry which is preliminary data.</text>
</comment>
<accession>A0A1Z8JPA6</accession>
<dbReference type="Pfam" id="PF13181">
    <property type="entry name" value="TPR_8"/>
    <property type="match status" value="3"/>
</dbReference>
<dbReference type="InterPro" id="IPR040962">
    <property type="entry name" value="TPR_22"/>
</dbReference>
<comment type="similarity">
    <text evidence="1 6">Belongs to the ATG13 family. Fungi subfamily.</text>
</comment>
<dbReference type="Gene3D" id="1.25.40.10">
    <property type="entry name" value="Tetratricopeptide repeat domain"/>
    <property type="match status" value="5"/>
</dbReference>
<feature type="repeat" description="TPR" evidence="5">
    <location>
        <begin position="1243"/>
        <end position="1276"/>
    </location>
</feature>
<reference evidence="9 10" key="1">
    <citation type="submission" date="2017-05" db="EMBL/GenBank/DDBJ databases">
        <title>The Genome Sequence of Candida krusei Ckrusei653.</title>
        <authorList>
            <person name="Cuomo C."/>
            <person name="Forche A."/>
            <person name="Young S."/>
            <person name="Abouelleil A."/>
            <person name="Cao P."/>
            <person name="Chapman S."/>
            <person name="Cusick C."/>
            <person name="Shea T."/>
            <person name="Nusbaum C."/>
            <person name="Birren B."/>
        </authorList>
    </citation>
    <scope>NUCLEOTIDE SEQUENCE [LARGE SCALE GENOMIC DNA]</scope>
    <source>
        <strain evidence="9 10">Ckrusei653</strain>
    </source>
</reference>